<proteinExistence type="predicted"/>
<name>A0ABR9TET6_9FLAO</name>
<keyword evidence="1" id="KW-1133">Transmembrane helix</keyword>
<accession>A0ABR9TET6</accession>
<comment type="caution">
    <text evidence="2">The sequence shown here is derived from an EMBL/GenBank/DDBJ whole genome shotgun (WGS) entry which is preliminary data.</text>
</comment>
<protein>
    <submittedName>
        <fullName evidence="2">Uncharacterized protein</fullName>
    </submittedName>
</protein>
<organism evidence="2 3">
    <name type="scientific">Flavobacterium hungaricum</name>
    <dbReference type="NCBI Taxonomy" id="2082725"/>
    <lineage>
        <taxon>Bacteria</taxon>
        <taxon>Pseudomonadati</taxon>
        <taxon>Bacteroidota</taxon>
        <taxon>Flavobacteriia</taxon>
        <taxon>Flavobacteriales</taxon>
        <taxon>Flavobacteriaceae</taxon>
        <taxon>Flavobacterium</taxon>
    </lineage>
</organism>
<keyword evidence="3" id="KW-1185">Reference proteome</keyword>
<feature type="transmembrane region" description="Helical" evidence="1">
    <location>
        <begin position="28"/>
        <end position="52"/>
    </location>
</feature>
<keyword evidence="1" id="KW-0812">Transmembrane</keyword>
<evidence type="ECO:0000313" key="3">
    <source>
        <dbReference type="Proteomes" id="UP000640614"/>
    </source>
</evidence>
<keyword evidence="1" id="KW-0472">Membrane</keyword>
<reference evidence="2 3" key="1">
    <citation type="submission" date="2018-07" db="EMBL/GenBank/DDBJ databases">
        <title>Genome assembly of strain KB82.</title>
        <authorList>
            <person name="Kukolya J."/>
            <person name="Horvath B."/>
            <person name="Nagy I."/>
            <person name="Toth A."/>
        </authorList>
    </citation>
    <scope>NUCLEOTIDE SEQUENCE [LARGE SCALE GENOMIC DNA]</scope>
    <source>
        <strain evidence="2 3">Kb82</strain>
    </source>
</reference>
<evidence type="ECO:0000256" key="1">
    <source>
        <dbReference type="SAM" id="Phobius"/>
    </source>
</evidence>
<dbReference type="EMBL" id="PRDM01000001">
    <property type="protein sequence ID" value="MBE8723870.1"/>
    <property type="molecule type" value="Genomic_DNA"/>
</dbReference>
<dbReference type="Proteomes" id="UP000640614">
    <property type="component" value="Unassembled WGS sequence"/>
</dbReference>
<gene>
    <name evidence="2" type="ORF">C4F50_02845</name>
</gene>
<sequence>MNSFTFLNVMDTNLKKYFVRIQIKFVKFIVIIITFLNYLKLHLLSFFVKIILHRKLFKI</sequence>
<evidence type="ECO:0000313" key="2">
    <source>
        <dbReference type="EMBL" id="MBE8723870.1"/>
    </source>
</evidence>